<proteinExistence type="predicted"/>
<dbReference type="AlphaFoldDB" id="A0A3A4APD2"/>
<keyword evidence="3" id="KW-1185">Reference proteome</keyword>
<protein>
    <submittedName>
        <fullName evidence="2">Uncharacterized protein</fullName>
    </submittedName>
</protein>
<organism evidence="2 3">
    <name type="scientific">Bailinhaonella thermotolerans</name>
    <dbReference type="NCBI Taxonomy" id="1070861"/>
    <lineage>
        <taxon>Bacteria</taxon>
        <taxon>Bacillati</taxon>
        <taxon>Actinomycetota</taxon>
        <taxon>Actinomycetes</taxon>
        <taxon>Streptosporangiales</taxon>
        <taxon>Streptosporangiaceae</taxon>
        <taxon>Bailinhaonella</taxon>
    </lineage>
</organism>
<dbReference type="Proteomes" id="UP000265768">
    <property type="component" value="Unassembled WGS sequence"/>
</dbReference>
<sequence length="76" mass="8251">MIHHPLHHGGTPSLTTSTGKGPSLVRLRPTSTQPPASGRLASYSMGTWTLDRTVTAFSRVVPRASRTTMWLKPGRV</sequence>
<feature type="region of interest" description="Disordered" evidence="1">
    <location>
        <begin position="1"/>
        <end position="41"/>
    </location>
</feature>
<name>A0A3A4APD2_9ACTN</name>
<comment type="caution">
    <text evidence="2">The sequence shown here is derived from an EMBL/GenBank/DDBJ whole genome shotgun (WGS) entry which is preliminary data.</text>
</comment>
<evidence type="ECO:0000313" key="3">
    <source>
        <dbReference type="Proteomes" id="UP000265768"/>
    </source>
</evidence>
<accession>A0A3A4APD2</accession>
<evidence type="ECO:0000313" key="2">
    <source>
        <dbReference type="EMBL" id="RJL30419.1"/>
    </source>
</evidence>
<evidence type="ECO:0000256" key="1">
    <source>
        <dbReference type="SAM" id="MobiDB-lite"/>
    </source>
</evidence>
<dbReference type="EMBL" id="QZEY01000009">
    <property type="protein sequence ID" value="RJL30419.1"/>
    <property type="molecule type" value="Genomic_DNA"/>
</dbReference>
<gene>
    <name evidence="2" type="ORF">D5H75_22880</name>
</gene>
<reference evidence="2 3" key="1">
    <citation type="submission" date="2018-09" db="EMBL/GenBank/DDBJ databases">
        <title>YIM 75507 draft genome.</title>
        <authorList>
            <person name="Tang S."/>
            <person name="Feng Y."/>
        </authorList>
    </citation>
    <scope>NUCLEOTIDE SEQUENCE [LARGE SCALE GENOMIC DNA]</scope>
    <source>
        <strain evidence="2 3">YIM 75507</strain>
    </source>
</reference>